<evidence type="ECO:0000259" key="1">
    <source>
        <dbReference type="PROSITE" id="PS51186"/>
    </source>
</evidence>
<dbReference type="STRING" id="1852522.SAMN06295960_3987"/>
<proteinExistence type="predicted"/>
<keyword evidence="2" id="KW-0808">Transferase</keyword>
<feature type="domain" description="N-acetyltransferase" evidence="1">
    <location>
        <begin position="30"/>
        <end position="181"/>
    </location>
</feature>
<reference evidence="2 3" key="1">
    <citation type="submission" date="2017-04" db="EMBL/GenBank/DDBJ databases">
        <authorList>
            <person name="Afonso C.L."/>
            <person name="Miller P.J."/>
            <person name="Scott M.A."/>
            <person name="Spackman E."/>
            <person name="Goraichik I."/>
            <person name="Dimitrov K.M."/>
            <person name="Suarez D.L."/>
            <person name="Swayne D.E."/>
        </authorList>
    </citation>
    <scope>NUCLEOTIDE SEQUENCE [LARGE SCALE GENOMIC DNA]</scope>
    <source>
        <strain evidence="2 3">11</strain>
    </source>
</reference>
<gene>
    <name evidence="2" type="ORF">SAMN06295960_3987</name>
</gene>
<dbReference type="GO" id="GO:0016747">
    <property type="term" value="F:acyltransferase activity, transferring groups other than amino-acyl groups"/>
    <property type="evidence" value="ECO:0007669"/>
    <property type="project" value="InterPro"/>
</dbReference>
<dbReference type="InterPro" id="IPR016181">
    <property type="entry name" value="Acyl_CoA_acyltransferase"/>
</dbReference>
<dbReference type="Proteomes" id="UP000193834">
    <property type="component" value="Unassembled WGS sequence"/>
</dbReference>
<name>A0A1X7LPJ0_9BACL</name>
<dbReference type="CDD" id="cd04301">
    <property type="entry name" value="NAT_SF"/>
    <property type="match status" value="1"/>
</dbReference>
<sequence length="189" mass="21833">MLDKSIPYYRILLKRKPGTDIPYAALPEGYTFVRYEPGDEEAWAGIETSVQEFEQEEDALAYIKEHYAPFTEELKRRMLFVQDESGSKVATFTAWWNYTGERRYPFMHWVAVKPEAQGKGIGKALIAHGVQHMIHVEGDVAMYIPTQTWSHKAIRLYRWAGFDFVVDEPKPGGFENQTEQGIEIIRGLL</sequence>
<dbReference type="Gene3D" id="3.40.630.30">
    <property type="match status" value="1"/>
</dbReference>
<evidence type="ECO:0000313" key="2">
    <source>
        <dbReference type="EMBL" id="SMG55745.1"/>
    </source>
</evidence>
<dbReference type="EMBL" id="FXAZ01000006">
    <property type="protein sequence ID" value="SMG55745.1"/>
    <property type="molecule type" value="Genomic_DNA"/>
</dbReference>
<dbReference type="OrthoDB" id="581534at2"/>
<dbReference type="InterPro" id="IPR000182">
    <property type="entry name" value="GNAT_dom"/>
</dbReference>
<dbReference type="RefSeq" id="WP_085497207.1">
    <property type="nucleotide sequence ID" value="NZ_FXAZ01000006.1"/>
</dbReference>
<dbReference type="Pfam" id="PF00583">
    <property type="entry name" value="Acetyltransf_1"/>
    <property type="match status" value="1"/>
</dbReference>
<accession>A0A1X7LPJ0</accession>
<keyword evidence="3" id="KW-1185">Reference proteome</keyword>
<protein>
    <submittedName>
        <fullName evidence="2">Acetyltransferase (GNAT) family protein</fullName>
    </submittedName>
</protein>
<organism evidence="2 3">
    <name type="scientific">Paenibacillus aquistagni</name>
    <dbReference type="NCBI Taxonomy" id="1852522"/>
    <lineage>
        <taxon>Bacteria</taxon>
        <taxon>Bacillati</taxon>
        <taxon>Bacillota</taxon>
        <taxon>Bacilli</taxon>
        <taxon>Bacillales</taxon>
        <taxon>Paenibacillaceae</taxon>
        <taxon>Paenibacillus</taxon>
    </lineage>
</organism>
<evidence type="ECO:0000313" key="3">
    <source>
        <dbReference type="Proteomes" id="UP000193834"/>
    </source>
</evidence>
<dbReference type="SUPFAM" id="SSF55729">
    <property type="entry name" value="Acyl-CoA N-acyltransferases (Nat)"/>
    <property type="match status" value="1"/>
</dbReference>
<dbReference type="AlphaFoldDB" id="A0A1X7LPJ0"/>
<dbReference type="PROSITE" id="PS51186">
    <property type="entry name" value="GNAT"/>
    <property type="match status" value="1"/>
</dbReference>